<dbReference type="Pfam" id="PF00155">
    <property type="entry name" value="Aminotran_1_2"/>
    <property type="match status" value="1"/>
</dbReference>
<dbReference type="InterPro" id="IPR015424">
    <property type="entry name" value="PyrdxlP-dep_Trfase"/>
</dbReference>
<gene>
    <name evidence="3" type="ORF">AMTR_s00389p00012170</name>
</gene>
<organism evidence="3 4">
    <name type="scientific">Amborella trichopoda</name>
    <dbReference type="NCBI Taxonomy" id="13333"/>
    <lineage>
        <taxon>Eukaryota</taxon>
        <taxon>Viridiplantae</taxon>
        <taxon>Streptophyta</taxon>
        <taxon>Embryophyta</taxon>
        <taxon>Tracheophyta</taxon>
        <taxon>Spermatophyta</taxon>
        <taxon>Magnoliopsida</taxon>
        <taxon>Amborellales</taxon>
        <taxon>Amborellaceae</taxon>
        <taxon>Amborella</taxon>
    </lineage>
</organism>
<keyword evidence="1" id="KW-0812">Transmembrane</keyword>
<dbReference type="EMBL" id="KI394317">
    <property type="protein sequence ID" value="ERN03931.1"/>
    <property type="molecule type" value="Genomic_DNA"/>
</dbReference>
<dbReference type="Proteomes" id="UP000017836">
    <property type="component" value="Unassembled WGS sequence"/>
</dbReference>
<dbReference type="HOGENOM" id="CLU_2041217_0_0_1"/>
<name>W1P8J7_AMBTC</name>
<accession>W1P8J7</accession>
<dbReference type="InterPro" id="IPR015421">
    <property type="entry name" value="PyrdxlP-dep_Trfase_major"/>
</dbReference>
<dbReference type="STRING" id="13333.W1P8J7"/>
<reference evidence="4" key="1">
    <citation type="journal article" date="2013" name="Science">
        <title>The Amborella genome and the evolution of flowering plants.</title>
        <authorList>
            <consortium name="Amborella Genome Project"/>
        </authorList>
    </citation>
    <scope>NUCLEOTIDE SEQUENCE [LARGE SCALE GENOMIC DNA]</scope>
</reference>
<evidence type="ECO:0000256" key="1">
    <source>
        <dbReference type="SAM" id="Phobius"/>
    </source>
</evidence>
<proteinExistence type="predicted"/>
<dbReference type="PANTHER" id="PTHR45744:SF11">
    <property type="entry name" value="TYROSINE AMINOTRANSFERASE"/>
    <property type="match status" value="1"/>
</dbReference>
<dbReference type="PANTHER" id="PTHR45744">
    <property type="entry name" value="TYROSINE AMINOTRANSFERASE"/>
    <property type="match status" value="1"/>
</dbReference>
<feature type="transmembrane region" description="Helical" evidence="1">
    <location>
        <begin position="81"/>
        <end position="99"/>
    </location>
</feature>
<evidence type="ECO:0000313" key="3">
    <source>
        <dbReference type="EMBL" id="ERN03931.1"/>
    </source>
</evidence>
<evidence type="ECO:0000259" key="2">
    <source>
        <dbReference type="Pfam" id="PF00155"/>
    </source>
</evidence>
<protein>
    <recommendedName>
        <fullName evidence="2">Aminotransferase class I/classII large domain-containing protein</fullName>
    </recommendedName>
</protein>
<dbReference type="SUPFAM" id="SSF53383">
    <property type="entry name" value="PLP-dependent transferases"/>
    <property type="match status" value="1"/>
</dbReference>
<keyword evidence="1" id="KW-1133">Transmembrane helix</keyword>
<sequence length="121" mass="13134">MVPRFGSLTSSQTDWEVDLDAVEALADSNTAAIVIVNPVNPCGNIFSYEHLSKVAETAKKLGILVISDEVYAHLSFGDRPFVPMGVLVIFLLLLLLALYRRGGQCLVGKWAGLCLVILTPF</sequence>
<keyword evidence="1" id="KW-0472">Membrane</keyword>
<dbReference type="AlphaFoldDB" id="W1P8J7"/>
<dbReference type="InterPro" id="IPR004839">
    <property type="entry name" value="Aminotransferase_I/II_large"/>
</dbReference>
<keyword evidence="4" id="KW-1185">Reference proteome</keyword>
<dbReference type="GO" id="GO:0030170">
    <property type="term" value="F:pyridoxal phosphate binding"/>
    <property type="evidence" value="ECO:0007669"/>
    <property type="project" value="InterPro"/>
</dbReference>
<dbReference type="Gramene" id="ERN03931">
    <property type="protein sequence ID" value="ERN03931"/>
    <property type="gene ID" value="AMTR_s00389p00012170"/>
</dbReference>
<dbReference type="Gene3D" id="3.40.640.10">
    <property type="entry name" value="Type I PLP-dependent aspartate aminotransferase-like (Major domain)"/>
    <property type="match status" value="1"/>
</dbReference>
<evidence type="ECO:0000313" key="4">
    <source>
        <dbReference type="Proteomes" id="UP000017836"/>
    </source>
</evidence>
<feature type="domain" description="Aminotransferase class I/classII large" evidence="2">
    <location>
        <begin position="10"/>
        <end position="84"/>
    </location>
</feature>
<dbReference type="eggNOG" id="KOG0259">
    <property type="taxonomic scope" value="Eukaryota"/>
</dbReference>